<evidence type="ECO:0000313" key="3">
    <source>
        <dbReference type="Proteomes" id="UP000289738"/>
    </source>
</evidence>
<gene>
    <name evidence="2" type="ORF">Ahy_A04g018496</name>
</gene>
<feature type="coiled-coil region" evidence="1">
    <location>
        <begin position="34"/>
        <end position="75"/>
    </location>
</feature>
<proteinExistence type="predicted"/>
<dbReference type="AlphaFoldDB" id="A0A445DDT9"/>
<dbReference type="STRING" id="3818.A0A445DDT9"/>
<keyword evidence="1" id="KW-0175">Coiled coil</keyword>
<evidence type="ECO:0000256" key="1">
    <source>
        <dbReference type="SAM" id="Coils"/>
    </source>
</evidence>
<comment type="caution">
    <text evidence="2">The sequence shown here is derived from an EMBL/GenBank/DDBJ whole genome shotgun (WGS) entry which is preliminary data.</text>
</comment>
<reference evidence="2 3" key="1">
    <citation type="submission" date="2019-01" db="EMBL/GenBank/DDBJ databases">
        <title>Sequencing of cultivated peanut Arachis hypogaea provides insights into genome evolution and oil improvement.</title>
        <authorList>
            <person name="Chen X."/>
        </authorList>
    </citation>
    <scope>NUCLEOTIDE SEQUENCE [LARGE SCALE GENOMIC DNA]</scope>
    <source>
        <strain evidence="3">cv. Fuhuasheng</strain>
        <tissue evidence="2">Leaves</tissue>
    </source>
</reference>
<keyword evidence="3" id="KW-1185">Reference proteome</keyword>
<dbReference type="Proteomes" id="UP000289738">
    <property type="component" value="Chromosome A04"/>
</dbReference>
<dbReference type="EMBL" id="SDMP01000004">
    <property type="protein sequence ID" value="RYR61334.1"/>
    <property type="molecule type" value="Genomic_DNA"/>
</dbReference>
<dbReference type="PANTHER" id="PTHR34452:SF9">
    <property type="entry name" value="MYOSIN HEAVY CHAIN-LIKE PROTEIN"/>
    <property type="match status" value="1"/>
</dbReference>
<dbReference type="PANTHER" id="PTHR34452">
    <property type="entry name" value="MYOSIN HEAVY CHAIN-RELATED PROTEIN"/>
    <property type="match status" value="1"/>
</dbReference>
<organism evidence="2 3">
    <name type="scientific">Arachis hypogaea</name>
    <name type="common">Peanut</name>
    <dbReference type="NCBI Taxonomy" id="3818"/>
    <lineage>
        <taxon>Eukaryota</taxon>
        <taxon>Viridiplantae</taxon>
        <taxon>Streptophyta</taxon>
        <taxon>Embryophyta</taxon>
        <taxon>Tracheophyta</taxon>
        <taxon>Spermatophyta</taxon>
        <taxon>Magnoliopsida</taxon>
        <taxon>eudicotyledons</taxon>
        <taxon>Gunneridae</taxon>
        <taxon>Pentapetalae</taxon>
        <taxon>rosids</taxon>
        <taxon>fabids</taxon>
        <taxon>Fabales</taxon>
        <taxon>Fabaceae</taxon>
        <taxon>Papilionoideae</taxon>
        <taxon>50 kb inversion clade</taxon>
        <taxon>dalbergioids sensu lato</taxon>
        <taxon>Dalbergieae</taxon>
        <taxon>Pterocarpus clade</taxon>
        <taxon>Arachis</taxon>
    </lineage>
</organism>
<evidence type="ECO:0000313" key="2">
    <source>
        <dbReference type="EMBL" id="RYR61334.1"/>
    </source>
</evidence>
<accession>A0A445DDT9</accession>
<name>A0A445DDT9_ARAHY</name>
<sequence>MFDYVIALCAGSNANSSKKEADISRVDNGDGNLCNDMLSELSLLKESNKLMENELKEMQERYSEMSLKFAKVEGERQK</sequence>
<protein>
    <submittedName>
        <fullName evidence="2">Uncharacterized protein</fullName>
    </submittedName>
</protein>